<comment type="similarity">
    <text evidence="2">Belongs to the nucleoplasmin family.</text>
</comment>
<dbReference type="Pfam" id="PF03066">
    <property type="entry name" value="Nucleoplasmin"/>
    <property type="match status" value="1"/>
</dbReference>
<sequence>MSGFISSTSEEGPSSPAVESYLFGCELSSKIKQYTFQVNEEDDAAHYVCLQTISLGAEAKDEHNVVEVTASNYQNKEVTVPLANLKLSCQPMVNMGSFEIEAPVTFRLTSGSGPVFISGRHYIVIDDDVDQSGSEEEDDDDEEEEEDEDDDEDITPIKPAKKSLKTLSHTL</sequence>
<dbReference type="Gene3D" id="2.60.120.340">
    <property type="entry name" value="Nucleoplasmin core domain"/>
    <property type="match status" value="1"/>
</dbReference>
<dbReference type="OMA" id="ECNIVEF"/>
<dbReference type="GeneID" id="447096"/>
<dbReference type="PANTHER" id="PTHR22747:SF13">
    <property type="entry name" value="NUCLEOPLASMIN-3"/>
    <property type="match status" value="1"/>
</dbReference>
<dbReference type="OrthoDB" id="9900353at2759"/>
<dbReference type="KEGG" id="xla:447096"/>
<comment type="subcellular location">
    <subcellularLocation>
        <location evidence="1">Nucleus</location>
    </subcellularLocation>
</comment>
<evidence type="ECO:0000256" key="4">
    <source>
        <dbReference type="SAM" id="MobiDB-lite"/>
    </source>
</evidence>
<evidence type="ECO:0000313" key="6">
    <source>
        <dbReference type="EMBL" id="OCT70032.1"/>
    </source>
</evidence>
<dbReference type="Proteomes" id="UP000694892">
    <property type="component" value="Chromosome 7S"/>
</dbReference>
<dbReference type="GO" id="GO:0003682">
    <property type="term" value="F:chromatin binding"/>
    <property type="evidence" value="ECO:0007669"/>
    <property type="project" value="TreeGrafter"/>
</dbReference>
<dbReference type="GO" id="GO:0005654">
    <property type="term" value="C:nucleoplasm"/>
    <property type="evidence" value="ECO:0007669"/>
    <property type="project" value="TreeGrafter"/>
</dbReference>
<name>A0A974CBQ7_XENLA</name>
<dbReference type="InterPro" id="IPR036824">
    <property type="entry name" value="Nucleoplasmin_core_dom_sf"/>
</dbReference>
<evidence type="ECO:0000256" key="2">
    <source>
        <dbReference type="ARBA" id="ARBA00010744"/>
    </source>
</evidence>
<dbReference type="GO" id="GO:0042393">
    <property type="term" value="F:histone binding"/>
    <property type="evidence" value="ECO:0007669"/>
    <property type="project" value="TreeGrafter"/>
</dbReference>
<dbReference type="GO" id="GO:0005737">
    <property type="term" value="C:cytoplasm"/>
    <property type="evidence" value="ECO:0007669"/>
    <property type="project" value="TreeGrafter"/>
</dbReference>
<dbReference type="EMBL" id="CM004479">
    <property type="protein sequence ID" value="OCT70032.1"/>
    <property type="molecule type" value="Genomic_DNA"/>
</dbReference>
<evidence type="ECO:0000259" key="5">
    <source>
        <dbReference type="Pfam" id="PF03066"/>
    </source>
</evidence>
<dbReference type="GO" id="GO:0003723">
    <property type="term" value="F:RNA binding"/>
    <property type="evidence" value="ECO:0007669"/>
    <property type="project" value="TreeGrafter"/>
</dbReference>
<evidence type="ECO:0000256" key="3">
    <source>
        <dbReference type="ARBA" id="ARBA00023242"/>
    </source>
</evidence>
<dbReference type="PANTHER" id="PTHR22747">
    <property type="entry name" value="NUCLEOPLASMIN"/>
    <property type="match status" value="1"/>
</dbReference>
<keyword evidence="3" id="KW-0539">Nucleus</keyword>
<protein>
    <recommendedName>
        <fullName evidence="5">Nucleoplasmin core domain-containing protein</fullName>
    </recommendedName>
</protein>
<evidence type="ECO:0000256" key="1">
    <source>
        <dbReference type="ARBA" id="ARBA00004123"/>
    </source>
</evidence>
<proteinExistence type="inferred from homology"/>
<dbReference type="GO" id="GO:0006338">
    <property type="term" value="P:chromatin remodeling"/>
    <property type="evidence" value="ECO:0007669"/>
    <property type="project" value="TreeGrafter"/>
</dbReference>
<feature type="domain" description="Nucleoplasmin core" evidence="5">
    <location>
        <begin position="22"/>
        <end position="122"/>
    </location>
</feature>
<dbReference type="InterPro" id="IPR004301">
    <property type="entry name" value="Nucleoplasmin"/>
</dbReference>
<dbReference type="CTD" id="447096"/>
<dbReference type="AlphaFoldDB" id="A0A974CBQ7"/>
<gene>
    <name evidence="8" type="primary">npm3.S</name>
    <name evidence="6" type="ORF">XELAEV_18036956mg</name>
</gene>
<dbReference type="SUPFAM" id="SSF69203">
    <property type="entry name" value="Nucleoplasmin-like core domain"/>
    <property type="match status" value="1"/>
</dbReference>
<dbReference type="FunFam" id="2.60.120.340:FF:000011">
    <property type="entry name" value="Nucleophosmin/nucleoplasmin 3"/>
    <property type="match status" value="1"/>
</dbReference>
<accession>A0A974CBQ7</accession>
<dbReference type="InterPro" id="IPR024057">
    <property type="entry name" value="Nucleoplasmin_core_dom"/>
</dbReference>
<evidence type="ECO:0000313" key="8">
    <source>
        <dbReference type="Xenbase" id="XB-GENE-6254553"/>
    </source>
</evidence>
<evidence type="ECO:0000313" key="7">
    <source>
        <dbReference type="Proteomes" id="UP000694892"/>
    </source>
</evidence>
<dbReference type="RefSeq" id="NP_001087275.1">
    <property type="nucleotide sequence ID" value="NM_001093806.1"/>
</dbReference>
<feature type="region of interest" description="Disordered" evidence="4">
    <location>
        <begin position="127"/>
        <end position="171"/>
    </location>
</feature>
<dbReference type="AGR" id="Xenbase:XB-GENE-6254553"/>
<reference evidence="7" key="1">
    <citation type="journal article" date="2016" name="Nature">
        <title>Genome evolution in the allotetraploid frog Xenopus laevis.</title>
        <authorList>
            <person name="Session A.M."/>
            <person name="Uno Y."/>
            <person name="Kwon T."/>
            <person name="Chapman J.A."/>
            <person name="Toyoda A."/>
            <person name="Takahashi S."/>
            <person name="Fukui A."/>
            <person name="Hikosaka A."/>
            <person name="Suzuki A."/>
            <person name="Kondo M."/>
            <person name="van Heeringen S.J."/>
            <person name="Quigley I."/>
            <person name="Heinz S."/>
            <person name="Ogino H."/>
            <person name="Ochi H."/>
            <person name="Hellsten U."/>
            <person name="Lyons J.B."/>
            <person name="Simakov O."/>
            <person name="Putnam N."/>
            <person name="Stites J."/>
            <person name="Kuroki Y."/>
            <person name="Tanaka T."/>
            <person name="Michiue T."/>
            <person name="Watanabe M."/>
            <person name="Bogdanovic O."/>
            <person name="Lister R."/>
            <person name="Georgiou G."/>
            <person name="Paranjpe S.S."/>
            <person name="van Kruijsbergen I."/>
            <person name="Shu S."/>
            <person name="Carlson J."/>
            <person name="Kinoshita T."/>
            <person name="Ohta Y."/>
            <person name="Mawaribuchi S."/>
            <person name="Jenkins J."/>
            <person name="Grimwood J."/>
            <person name="Schmutz J."/>
            <person name="Mitros T."/>
            <person name="Mozaffari S.V."/>
            <person name="Suzuki Y."/>
            <person name="Haramoto Y."/>
            <person name="Yamamoto T.S."/>
            <person name="Takagi C."/>
            <person name="Heald R."/>
            <person name="Miller K."/>
            <person name="Haudenschild C."/>
            <person name="Kitzman J."/>
            <person name="Nakayama T."/>
            <person name="Izutsu Y."/>
            <person name="Robert J."/>
            <person name="Fortriede J."/>
            <person name="Burns K."/>
            <person name="Lotay V."/>
            <person name="Karimi K."/>
            <person name="Yasuoka Y."/>
            <person name="Dichmann D.S."/>
            <person name="Flajnik M.F."/>
            <person name="Houston D.W."/>
            <person name="Shendure J."/>
            <person name="DuPasquier L."/>
            <person name="Vize P.D."/>
            <person name="Zorn A.M."/>
            <person name="Ito M."/>
            <person name="Marcotte E.M."/>
            <person name="Wallingford J.B."/>
            <person name="Ito Y."/>
            <person name="Asashima M."/>
            <person name="Ueno N."/>
            <person name="Matsuda Y."/>
            <person name="Veenstra G.J."/>
            <person name="Fujiyama A."/>
            <person name="Harland R.M."/>
            <person name="Taira M."/>
            <person name="Rokhsar D.S."/>
        </authorList>
    </citation>
    <scope>NUCLEOTIDE SEQUENCE [LARGE SCALE GENOMIC DNA]</scope>
    <source>
        <strain evidence="7">J</strain>
    </source>
</reference>
<dbReference type="GO" id="GO:0005730">
    <property type="term" value="C:nucleolus"/>
    <property type="evidence" value="ECO:0007669"/>
    <property type="project" value="TreeGrafter"/>
</dbReference>
<feature type="compositionally biased region" description="Acidic residues" evidence="4">
    <location>
        <begin position="127"/>
        <end position="154"/>
    </location>
</feature>
<organism evidence="6 7">
    <name type="scientific">Xenopus laevis</name>
    <name type="common">African clawed frog</name>
    <dbReference type="NCBI Taxonomy" id="8355"/>
    <lineage>
        <taxon>Eukaryota</taxon>
        <taxon>Metazoa</taxon>
        <taxon>Chordata</taxon>
        <taxon>Craniata</taxon>
        <taxon>Vertebrata</taxon>
        <taxon>Euteleostomi</taxon>
        <taxon>Amphibia</taxon>
        <taxon>Batrachia</taxon>
        <taxon>Anura</taxon>
        <taxon>Pipoidea</taxon>
        <taxon>Pipidae</taxon>
        <taxon>Xenopodinae</taxon>
        <taxon>Xenopus</taxon>
        <taxon>Xenopus</taxon>
    </lineage>
</organism>
<dbReference type="Xenbase" id="XB-GENE-6254553">
    <property type="gene designation" value="npm3.S"/>
</dbReference>